<keyword evidence="15" id="KW-1185">Reference proteome</keyword>
<dbReference type="Gene3D" id="3.40.190.10">
    <property type="entry name" value="Periplasmic binding protein-like II"/>
    <property type="match status" value="2"/>
</dbReference>
<keyword evidence="7" id="KW-0663">Pyridoxal phosphate</keyword>
<dbReference type="KEGG" id="mliy:RYJ27_00445"/>
<organism evidence="14 15">
    <name type="scientific">Microbacterium limosum</name>
    <dbReference type="NCBI Taxonomy" id="3079935"/>
    <lineage>
        <taxon>Bacteria</taxon>
        <taxon>Bacillati</taxon>
        <taxon>Actinomycetota</taxon>
        <taxon>Actinomycetes</taxon>
        <taxon>Micrococcales</taxon>
        <taxon>Microbacteriaceae</taxon>
        <taxon>Microbacterium</taxon>
    </lineage>
</organism>
<comment type="catalytic activity">
    <reaction evidence="11">
        <text>N(6)-(pyridoxal phosphate)-L-lysyl-[4-amino-5-hydroxymethyl-2-methylpyrimidine phosphate synthase] + L-histidyl-[4-amino-5-hydroxymethyl-2-methylpyrimidine phosphate synthase] + 2 Fe(3+) + 4 H2O = L-lysyl-[4-amino-5-hydroxymethyl-2-methylpyrimidine phosphate synthase] + (2S)-2-amino-5-hydroxy-4-oxopentanoyl-[4-amino-5-hydroxymethyl-2-methylpyrimidine phosphate synthase] + 4-amino-2-methyl-5-(phosphooxymethyl)pyrimidine + 3-oxopropanoate + 2 Fe(2+) + 2 H(+)</text>
        <dbReference type="Rhea" id="RHEA:65756"/>
        <dbReference type="Rhea" id="RHEA-COMP:16892"/>
        <dbReference type="Rhea" id="RHEA-COMP:16893"/>
        <dbReference type="Rhea" id="RHEA-COMP:16894"/>
        <dbReference type="Rhea" id="RHEA-COMP:16895"/>
        <dbReference type="ChEBI" id="CHEBI:15377"/>
        <dbReference type="ChEBI" id="CHEBI:15378"/>
        <dbReference type="ChEBI" id="CHEBI:29033"/>
        <dbReference type="ChEBI" id="CHEBI:29034"/>
        <dbReference type="ChEBI" id="CHEBI:29969"/>
        <dbReference type="ChEBI" id="CHEBI:29979"/>
        <dbReference type="ChEBI" id="CHEBI:33190"/>
        <dbReference type="ChEBI" id="CHEBI:58354"/>
        <dbReference type="ChEBI" id="CHEBI:143915"/>
        <dbReference type="ChEBI" id="CHEBI:157692"/>
    </reaction>
    <physiologicalReaction direction="left-to-right" evidence="11">
        <dbReference type="Rhea" id="RHEA:65757"/>
    </physiologicalReaction>
</comment>
<evidence type="ECO:0000259" key="13">
    <source>
        <dbReference type="Pfam" id="PF09084"/>
    </source>
</evidence>
<feature type="signal peptide" evidence="12">
    <location>
        <begin position="1"/>
        <end position="29"/>
    </location>
</feature>
<dbReference type="InterPro" id="IPR027939">
    <property type="entry name" value="NMT1/THI5"/>
</dbReference>
<evidence type="ECO:0000313" key="14">
    <source>
        <dbReference type="EMBL" id="WOQ69755.1"/>
    </source>
</evidence>
<comment type="pathway">
    <text evidence="2">Cofactor biosynthesis; thiamine diphosphate biosynthesis.</text>
</comment>
<comment type="similarity">
    <text evidence="3">Belongs to the NMT1/THI5 family.</text>
</comment>
<dbReference type="Proteomes" id="UP001329313">
    <property type="component" value="Chromosome"/>
</dbReference>
<comment type="subunit">
    <text evidence="4">Homodimer.</text>
</comment>
<evidence type="ECO:0000313" key="15">
    <source>
        <dbReference type="Proteomes" id="UP001329313"/>
    </source>
</evidence>
<dbReference type="Pfam" id="PF09084">
    <property type="entry name" value="NMT1"/>
    <property type="match status" value="1"/>
</dbReference>
<evidence type="ECO:0000256" key="5">
    <source>
        <dbReference type="ARBA" id="ARBA00022679"/>
    </source>
</evidence>
<reference evidence="14 15" key="1">
    <citation type="submission" date="2023-10" db="EMBL/GenBank/DDBJ databases">
        <title>Y20.</title>
        <authorList>
            <person name="Zhang G."/>
            <person name="Ding Y."/>
        </authorList>
    </citation>
    <scope>NUCLEOTIDE SEQUENCE [LARGE SCALE GENOMIC DNA]</scope>
    <source>
        <strain evidence="14 15">Y20</strain>
    </source>
</reference>
<feature type="chain" id="PRO_5043625226" description="Thiamine pyrimidine synthase" evidence="12">
    <location>
        <begin position="30"/>
        <end position="356"/>
    </location>
</feature>
<keyword evidence="12" id="KW-0732">Signal</keyword>
<evidence type="ECO:0000256" key="1">
    <source>
        <dbReference type="ARBA" id="ARBA00003469"/>
    </source>
</evidence>
<dbReference type="RefSeq" id="WP_330170849.1">
    <property type="nucleotide sequence ID" value="NZ_CP137080.1"/>
</dbReference>
<evidence type="ECO:0000256" key="4">
    <source>
        <dbReference type="ARBA" id="ARBA00011738"/>
    </source>
</evidence>
<evidence type="ECO:0000256" key="9">
    <source>
        <dbReference type="ARBA" id="ARBA00023004"/>
    </source>
</evidence>
<accession>A0AAU0MGP5</accession>
<dbReference type="EMBL" id="CP137080">
    <property type="protein sequence ID" value="WOQ69755.1"/>
    <property type="molecule type" value="Genomic_DNA"/>
</dbReference>
<dbReference type="GO" id="GO:0009228">
    <property type="term" value="P:thiamine biosynthetic process"/>
    <property type="evidence" value="ECO:0007669"/>
    <property type="project" value="UniProtKB-KW"/>
</dbReference>
<keyword evidence="9" id="KW-0408">Iron</keyword>
<gene>
    <name evidence="14" type="ORF">RYJ27_00445</name>
</gene>
<evidence type="ECO:0000256" key="8">
    <source>
        <dbReference type="ARBA" id="ARBA00022977"/>
    </source>
</evidence>
<feature type="domain" description="SsuA/THI5-like" evidence="13">
    <location>
        <begin position="58"/>
        <end position="268"/>
    </location>
</feature>
<dbReference type="InterPro" id="IPR015168">
    <property type="entry name" value="SsuA/THI5"/>
</dbReference>
<dbReference type="PANTHER" id="PTHR31528">
    <property type="entry name" value="4-AMINO-5-HYDROXYMETHYL-2-METHYLPYRIMIDINE PHOSPHATE SYNTHASE THI11-RELATED"/>
    <property type="match status" value="1"/>
</dbReference>
<dbReference type="PANTHER" id="PTHR31528:SF1">
    <property type="entry name" value="4-AMINO-5-HYDROXYMETHYL-2-METHYLPYRIMIDINE PHOSPHATE SYNTHASE THI11-RELATED"/>
    <property type="match status" value="1"/>
</dbReference>
<dbReference type="SUPFAM" id="SSF53850">
    <property type="entry name" value="Periplasmic binding protein-like II"/>
    <property type="match status" value="1"/>
</dbReference>
<comment type="function">
    <text evidence="1">Responsible for the formation of the pyrimidine heterocycle in the thiamine biosynthesis pathway. Catalyzes the formation of hydroxymethylpyrimidine phosphate (HMP-P) from histidine and pyridoxal phosphate (PLP). The protein uses PLP and the active site histidine to form HMP-P, generating an inactive enzyme. The enzyme can only undergo a single turnover, which suggests it is a suicide enzyme.</text>
</comment>
<evidence type="ECO:0000256" key="3">
    <source>
        <dbReference type="ARBA" id="ARBA00009406"/>
    </source>
</evidence>
<sequence>MTFFASSRRRFAAAGAGIAVAALALTACAGGSGSETSESPAGEEGYGDLTLQLSWILNEEFAGEYFADSNGYFDEAGFSSVNLVPGPSTGVAELVSGTADIALSDSVSIGSAVANEGAPLKIIGATFQANPFTILSLADGGDIATPEDLIGKRIGVQDSNTTLFNALLAANDIDPSELTIVPVQYDPAPLVNGEVDGFVAYLTNEAISVEMEGLATTNLAFAENGLPFVAETFTVTDEQIANNREMLKAFLVAEIRGWTDALADPQAAADLAVEVYGADLDLDPAKTLAGAEAQNLLIVSDETEANGLFTISEELQAQTIASLERAGIEIEASDLFDLSLLAEVYEENPDLIAYAG</sequence>
<keyword evidence="8" id="KW-0784">Thiamine biosynthesis</keyword>
<name>A0AAU0MGP5_9MICO</name>
<proteinExistence type="inferred from homology"/>
<evidence type="ECO:0000256" key="10">
    <source>
        <dbReference type="ARBA" id="ARBA00033171"/>
    </source>
</evidence>
<evidence type="ECO:0000256" key="2">
    <source>
        <dbReference type="ARBA" id="ARBA00004948"/>
    </source>
</evidence>
<dbReference type="GO" id="GO:0046872">
    <property type="term" value="F:metal ion binding"/>
    <property type="evidence" value="ECO:0007669"/>
    <property type="project" value="UniProtKB-KW"/>
</dbReference>
<evidence type="ECO:0000256" key="11">
    <source>
        <dbReference type="ARBA" id="ARBA00048179"/>
    </source>
</evidence>
<keyword evidence="5" id="KW-0808">Transferase</keyword>
<evidence type="ECO:0000256" key="7">
    <source>
        <dbReference type="ARBA" id="ARBA00022898"/>
    </source>
</evidence>
<keyword evidence="6" id="KW-0479">Metal-binding</keyword>
<dbReference type="AlphaFoldDB" id="A0AAU0MGP5"/>
<evidence type="ECO:0000256" key="6">
    <source>
        <dbReference type="ARBA" id="ARBA00022723"/>
    </source>
</evidence>
<protein>
    <recommendedName>
        <fullName evidence="10">Thiamine pyrimidine synthase</fullName>
    </recommendedName>
</protein>
<evidence type="ECO:0000256" key="12">
    <source>
        <dbReference type="SAM" id="SignalP"/>
    </source>
</evidence>
<dbReference type="GO" id="GO:0016740">
    <property type="term" value="F:transferase activity"/>
    <property type="evidence" value="ECO:0007669"/>
    <property type="project" value="UniProtKB-KW"/>
</dbReference>